<dbReference type="Gene3D" id="6.10.340.10">
    <property type="match status" value="1"/>
</dbReference>
<dbReference type="CDD" id="cd12914">
    <property type="entry name" value="PDC1_DGC_like"/>
    <property type="match status" value="1"/>
</dbReference>
<dbReference type="Proteomes" id="UP000626180">
    <property type="component" value="Unassembled WGS sequence"/>
</dbReference>
<evidence type="ECO:0000313" key="9">
    <source>
        <dbReference type="EMBL" id="MBF8641570.1"/>
    </source>
</evidence>
<dbReference type="Proteomes" id="UP000250443">
    <property type="component" value="Unassembled WGS sequence"/>
</dbReference>
<dbReference type="AlphaFoldDB" id="A0A2X2D0E6"/>
<dbReference type="SUPFAM" id="SSF103190">
    <property type="entry name" value="Sensory domain-like"/>
    <property type="match status" value="1"/>
</dbReference>
<keyword evidence="10" id="KW-0378">Hydrolase</keyword>
<dbReference type="EC" id="3.1.4.52" evidence="10"/>
<accession>A0A2X2D0E6</accession>
<dbReference type="InterPro" id="IPR000160">
    <property type="entry name" value="GGDEF_dom"/>
</dbReference>
<evidence type="ECO:0000256" key="4">
    <source>
        <dbReference type="ARBA" id="ARBA00022989"/>
    </source>
</evidence>
<dbReference type="EMBL" id="JADMCD010000006">
    <property type="protein sequence ID" value="MBF8641570.1"/>
    <property type="molecule type" value="Genomic_DNA"/>
</dbReference>
<keyword evidence="4 6" id="KW-1133">Transmembrane helix</keyword>
<evidence type="ECO:0000256" key="3">
    <source>
        <dbReference type="ARBA" id="ARBA00022692"/>
    </source>
</evidence>
<dbReference type="InterPro" id="IPR003660">
    <property type="entry name" value="HAMP_dom"/>
</dbReference>
<dbReference type="GO" id="GO:0007165">
    <property type="term" value="P:signal transduction"/>
    <property type="evidence" value="ECO:0007669"/>
    <property type="project" value="InterPro"/>
</dbReference>
<evidence type="ECO:0000313" key="10">
    <source>
        <dbReference type="EMBL" id="SPZ12784.1"/>
    </source>
</evidence>
<dbReference type="EMBL" id="UAUF01000014">
    <property type="protein sequence ID" value="SPZ12784.1"/>
    <property type="molecule type" value="Genomic_DNA"/>
</dbReference>
<evidence type="ECO:0000313" key="12">
    <source>
        <dbReference type="Proteomes" id="UP000626180"/>
    </source>
</evidence>
<dbReference type="InterPro" id="IPR033479">
    <property type="entry name" value="dCache_1"/>
</dbReference>
<reference evidence="10 11" key="1">
    <citation type="submission" date="2018-06" db="EMBL/GenBank/DDBJ databases">
        <authorList>
            <consortium name="Pathogen Informatics"/>
            <person name="Doyle S."/>
        </authorList>
    </citation>
    <scope>NUCLEOTIDE SEQUENCE [LARGE SCALE GENOMIC DNA]</scope>
    <source>
        <strain evidence="10 11">NCTC11842</strain>
    </source>
</reference>
<evidence type="ECO:0000259" key="8">
    <source>
        <dbReference type="PROSITE" id="PS50887"/>
    </source>
</evidence>
<dbReference type="SMART" id="SM00267">
    <property type="entry name" value="GGDEF"/>
    <property type="match status" value="1"/>
</dbReference>
<dbReference type="NCBIfam" id="TIGR00254">
    <property type="entry name" value="GGDEF"/>
    <property type="match status" value="1"/>
</dbReference>
<gene>
    <name evidence="10" type="primary">gmr_13</name>
    <name evidence="9" type="ORF">IRZ65_12865</name>
    <name evidence="10" type="ORF">NCTC11842_04668</name>
</gene>
<evidence type="ECO:0000256" key="5">
    <source>
        <dbReference type="ARBA" id="ARBA00023136"/>
    </source>
</evidence>
<protein>
    <submittedName>
        <fullName evidence="10">Diguanylate cyclase</fullName>
        <ecNumber evidence="10">3.1.4.52</ecNumber>
    </submittedName>
    <submittedName>
        <fullName evidence="9">GGDEF domain-containing protein</fullName>
    </submittedName>
</protein>
<dbReference type="PANTHER" id="PTHR44757">
    <property type="entry name" value="DIGUANYLATE CYCLASE DGCP"/>
    <property type="match status" value="1"/>
</dbReference>
<dbReference type="Pfam" id="PF00990">
    <property type="entry name" value="GGDEF"/>
    <property type="match status" value="1"/>
</dbReference>
<feature type="domain" description="HAMP" evidence="7">
    <location>
        <begin position="314"/>
        <end position="366"/>
    </location>
</feature>
<dbReference type="PANTHER" id="PTHR44757:SF2">
    <property type="entry name" value="BIOFILM ARCHITECTURE MAINTENANCE PROTEIN MBAA"/>
    <property type="match status" value="1"/>
</dbReference>
<dbReference type="GO" id="GO:0005886">
    <property type="term" value="C:plasma membrane"/>
    <property type="evidence" value="ECO:0007669"/>
    <property type="project" value="UniProtKB-SubCell"/>
</dbReference>
<keyword evidence="12" id="KW-1185">Reference proteome</keyword>
<dbReference type="InterPro" id="IPR052155">
    <property type="entry name" value="Biofilm_reg_signaling"/>
</dbReference>
<evidence type="ECO:0000256" key="6">
    <source>
        <dbReference type="SAM" id="Phobius"/>
    </source>
</evidence>
<dbReference type="CDD" id="cd01949">
    <property type="entry name" value="GGDEF"/>
    <property type="match status" value="1"/>
</dbReference>
<dbReference type="InterPro" id="IPR029787">
    <property type="entry name" value="Nucleotide_cyclase"/>
</dbReference>
<proteinExistence type="predicted"/>
<organism evidence="10 11">
    <name type="scientific">Pseudomonas luteola</name>
    <dbReference type="NCBI Taxonomy" id="47886"/>
    <lineage>
        <taxon>Bacteria</taxon>
        <taxon>Pseudomonadati</taxon>
        <taxon>Pseudomonadota</taxon>
        <taxon>Gammaproteobacteria</taxon>
        <taxon>Pseudomonadales</taxon>
        <taxon>Pseudomonadaceae</taxon>
        <taxon>Pseudomonas</taxon>
    </lineage>
</organism>
<dbReference type="Gene3D" id="3.30.70.270">
    <property type="match status" value="1"/>
</dbReference>
<evidence type="ECO:0000256" key="2">
    <source>
        <dbReference type="ARBA" id="ARBA00022475"/>
    </source>
</evidence>
<feature type="transmembrane region" description="Helical" evidence="6">
    <location>
        <begin position="294"/>
        <end position="313"/>
    </location>
</feature>
<evidence type="ECO:0000256" key="1">
    <source>
        <dbReference type="ARBA" id="ARBA00004651"/>
    </source>
</evidence>
<evidence type="ECO:0000313" key="11">
    <source>
        <dbReference type="Proteomes" id="UP000250443"/>
    </source>
</evidence>
<dbReference type="InterPro" id="IPR043128">
    <property type="entry name" value="Rev_trsase/Diguanyl_cyclase"/>
</dbReference>
<sequence>MLIFSSLRTRFALIVALLIISLSWIFGALIGTASVNRLRDQIGRELAESALDMVDHLDRDMDGRARELTVLSQLQALRDPSHNKEAKRLLNHLQEQFPSIAWIGLTDAQGNVMASNDGILEGASIAKRPVYLNALQEPFIGDVHEAVLLAKLLPNPTGEAMKFVDISLPIKDDNGKLIGVLASHLSWGWADEVRQSLLKPIQQRLPGLEFMVVSKDHTILLGPKEMIGQQLNFKWDAIEQQSWSLQRWPDGQVYLTGFAMSDGHGDYPGLGWTVVARQPLDAAYASAHELQTEILTGGIVLAVIFAVIGWLLAGFITKPLNQIVTAARRLSAGENVEIPELKGTVEVHSLSQAIRQLVQSLSHQGDQLDAMESIAYQDTLTGLANRAALERYLPQVQQHIQQQGGSLALLCLDLDGFKPVNDRFGHGTGDLLLQGVAQRLLTCFRENDLVVRLGGDEFLMLVPFAITDTKEVIDAVALRIIRSLDNPFFLANEKIKVGCSIGIALWPQDAMDIEEAITLADQALYSAKRAGKGRAHFHESAATQITQDTALIKASALKAPTEQDLS</sequence>
<dbReference type="Pfam" id="PF02743">
    <property type="entry name" value="dCache_1"/>
    <property type="match status" value="1"/>
</dbReference>
<keyword evidence="5 6" id="KW-0472">Membrane</keyword>
<keyword evidence="2" id="KW-1003">Cell membrane</keyword>
<dbReference type="PROSITE" id="PS50885">
    <property type="entry name" value="HAMP"/>
    <property type="match status" value="1"/>
</dbReference>
<dbReference type="PROSITE" id="PS50887">
    <property type="entry name" value="GGDEF"/>
    <property type="match status" value="1"/>
</dbReference>
<name>A0A2X2D0E6_PSELU</name>
<dbReference type="InterPro" id="IPR029151">
    <property type="entry name" value="Sensor-like_sf"/>
</dbReference>
<keyword evidence="3 6" id="KW-0812">Transmembrane</keyword>
<evidence type="ECO:0000259" key="7">
    <source>
        <dbReference type="PROSITE" id="PS50885"/>
    </source>
</evidence>
<dbReference type="Pfam" id="PF00672">
    <property type="entry name" value="HAMP"/>
    <property type="match status" value="1"/>
</dbReference>
<comment type="subcellular location">
    <subcellularLocation>
        <location evidence="1">Cell membrane</location>
        <topology evidence="1">Multi-pass membrane protein</topology>
    </subcellularLocation>
</comment>
<dbReference type="SUPFAM" id="SSF55073">
    <property type="entry name" value="Nucleotide cyclase"/>
    <property type="match status" value="1"/>
</dbReference>
<dbReference type="CDD" id="cd06225">
    <property type="entry name" value="HAMP"/>
    <property type="match status" value="1"/>
</dbReference>
<reference evidence="9 12" key="2">
    <citation type="submission" date="2020-10" db="EMBL/GenBank/DDBJ databases">
        <title>Genome sequences of Pseudomonas isolates.</title>
        <authorList>
            <person name="Wessels L."/>
            <person name="Reich F."/>
            <person name="Hammerl J."/>
        </authorList>
    </citation>
    <scope>NUCLEOTIDE SEQUENCE [LARGE SCALE GENOMIC DNA]</scope>
    <source>
        <strain evidence="9 12">20-MO00624-0</strain>
    </source>
</reference>
<feature type="domain" description="GGDEF" evidence="8">
    <location>
        <begin position="405"/>
        <end position="540"/>
    </location>
</feature>
<dbReference type="Gene3D" id="3.30.450.20">
    <property type="entry name" value="PAS domain"/>
    <property type="match status" value="1"/>
</dbReference>
<dbReference type="GO" id="GO:0071111">
    <property type="term" value="F:cyclic-guanylate-specific phosphodiesterase activity"/>
    <property type="evidence" value="ECO:0007669"/>
    <property type="project" value="UniProtKB-EC"/>
</dbReference>